<evidence type="ECO:0000313" key="2">
    <source>
        <dbReference type="EMBL" id="TRB36533.1"/>
    </source>
</evidence>
<keyword evidence="6" id="KW-1185">Reference proteome</keyword>
<dbReference type="Proteomes" id="UP000254031">
    <property type="component" value="Unassembled WGS sequence"/>
</dbReference>
<evidence type="ECO:0000313" key="6">
    <source>
        <dbReference type="Proteomes" id="UP000318394"/>
    </source>
</evidence>
<dbReference type="AlphaFoldDB" id="A0A248ZY86"/>
<accession>A0A248ZY86</accession>
<reference evidence="5 6" key="2">
    <citation type="journal article" date="2019" name="Vet. Microbiol.">
        <title>Genetic characterization of susceptible and multi-drug resistant Mannheimia haemolytica isolated from high-risk stocker calves prior to and after antimicrobial metaphylaxis.</title>
        <authorList>
            <person name="Snyder E.R."/>
            <person name="Alvarez-Narvaez S."/>
            <person name="Credille B.C."/>
        </authorList>
    </citation>
    <scope>NUCLEOTIDE SEQUENCE [LARGE SCALE GENOMIC DNA]</scope>
    <source>
        <strain evidence="3 5">UGA-R5-128-1</strain>
        <strain evidence="2 6">UGA-R7-163-1</strain>
    </source>
</reference>
<gene>
    <name evidence="3" type="ORF">FEA53_08910</name>
    <name evidence="2" type="ORF">FEB89_09215</name>
    <name evidence="1" type="ORF">NCTC9380_00933</name>
</gene>
<name>A0A248ZY86_MANHA</name>
<dbReference type="Proteomes" id="UP000318394">
    <property type="component" value="Unassembled WGS sequence"/>
</dbReference>
<dbReference type="Proteomes" id="UP000315164">
    <property type="component" value="Unassembled WGS sequence"/>
</dbReference>
<sequence>MYALVDDFVLRIGEQESIELTDREMVGVVDEATLEVALADSSSQIDGYLSGRYRLPLKTVPQNLKRICCDLARYHLTSKSLVTMTEEVENRYKLCLKELENISKGVVSLAVDETNEEESATGENTVQFFNGGNRIWGRDKR</sequence>
<evidence type="ECO:0000313" key="5">
    <source>
        <dbReference type="Proteomes" id="UP000315164"/>
    </source>
</evidence>
<dbReference type="Pfam" id="PF07030">
    <property type="entry name" value="Phage_Mu_Gp36"/>
    <property type="match status" value="1"/>
</dbReference>
<dbReference type="EMBL" id="VAJI01000019">
    <property type="protein sequence ID" value="TRB36533.1"/>
    <property type="molecule type" value="Genomic_DNA"/>
</dbReference>
<dbReference type="RefSeq" id="WP_006248659.1">
    <property type="nucleotide sequence ID" value="NZ_CP011098.1"/>
</dbReference>
<dbReference type="EMBL" id="UGPL01000006">
    <property type="protein sequence ID" value="STY65665.1"/>
    <property type="molecule type" value="Genomic_DNA"/>
</dbReference>
<evidence type="ECO:0000313" key="1">
    <source>
        <dbReference type="EMBL" id="STY65665.1"/>
    </source>
</evidence>
<evidence type="ECO:0000313" key="3">
    <source>
        <dbReference type="EMBL" id="TRB73739.1"/>
    </source>
</evidence>
<dbReference type="InterPro" id="IPR009752">
    <property type="entry name" value="Phage_Mu_GpJ"/>
</dbReference>
<dbReference type="KEGG" id="mhay:VK67_12595"/>
<dbReference type="KEGG" id="mhaq:WC39_12590"/>
<reference evidence="1 4" key="1">
    <citation type="submission" date="2018-06" db="EMBL/GenBank/DDBJ databases">
        <authorList>
            <consortium name="Pathogen Informatics"/>
            <person name="Doyle S."/>
        </authorList>
    </citation>
    <scope>NUCLEOTIDE SEQUENCE [LARGE SCALE GENOMIC DNA]</scope>
    <source>
        <strain evidence="1 4">NCTC9380</strain>
    </source>
</reference>
<dbReference type="GeneID" id="67368607"/>
<dbReference type="OrthoDB" id="9812088at2"/>
<protein>
    <submittedName>
        <fullName evidence="3">DUF1320 domain-containing protein</fullName>
    </submittedName>
    <submittedName>
        <fullName evidence="1">Mu-like prophage protein gp36</fullName>
    </submittedName>
</protein>
<organism evidence="3 5">
    <name type="scientific">Mannheimia haemolytica</name>
    <name type="common">Pasteurella haemolytica</name>
    <dbReference type="NCBI Taxonomy" id="75985"/>
    <lineage>
        <taxon>Bacteria</taxon>
        <taxon>Pseudomonadati</taxon>
        <taxon>Pseudomonadota</taxon>
        <taxon>Gammaproteobacteria</taxon>
        <taxon>Pasteurellales</taxon>
        <taxon>Pasteurellaceae</taxon>
        <taxon>Mannheimia</taxon>
    </lineage>
</organism>
<proteinExistence type="predicted"/>
<dbReference type="EMBL" id="VAJB01000018">
    <property type="protein sequence ID" value="TRB73739.1"/>
    <property type="molecule type" value="Genomic_DNA"/>
</dbReference>
<evidence type="ECO:0000313" key="4">
    <source>
        <dbReference type="Proteomes" id="UP000254031"/>
    </source>
</evidence>